<dbReference type="Pfam" id="PF08448">
    <property type="entry name" value="PAS_4"/>
    <property type="match status" value="1"/>
</dbReference>
<dbReference type="Pfam" id="PF02518">
    <property type="entry name" value="HATPase_c"/>
    <property type="match status" value="1"/>
</dbReference>
<dbReference type="CDD" id="cd16922">
    <property type="entry name" value="HATPase_EvgS-ArcB-TorS-like"/>
    <property type="match status" value="1"/>
</dbReference>
<dbReference type="FunFam" id="1.10.287.130:FF:000038">
    <property type="entry name" value="Sensory transduction histidine kinase"/>
    <property type="match status" value="1"/>
</dbReference>
<dbReference type="InterPro" id="IPR000014">
    <property type="entry name" value="PAS"/>
</dbReference>
<dbReference type="EC" id="2.7.13.3" evidence="3"/>
<dbReference type="SMART" id="SM00388">
    <property type="entry name" value="HisKA"/>
    <property type="match status" value="1"/>
</dbReference>
<evidence type="ECO:0000313" key="18">
    <source>
        <dbReference type="EMBL" id="CAA6816884.1"/>
    </source>
</evidence>
<dbReference type="SMART" id="SM00091">
    <property type="entry name" value="PAS"/>
    <property type="match status" value="3"/>
</dbReference>
<evidence type="ECO:0000256" key="3">
    <source>
        <dbReference type="ARBA" id="ARBA00012438"/>
    </source>
</evidence>
<keyword evidence="4 12" id="KW-0597">Phosphoprotein</keyword>
<organism evidence="18">
    <name type="scientific">uncultured Aureispira sp</name>
    <dbReference type="NCBI Taxonomy" id="1331704"/>
    <lineage>
        <taxon>Bacteria</taxon>
        <taxon>Pseudomonadati</taxon>
        <taxon>Bacteroidota</taxon>
        <taxon>Saprospiria</taxon>
        <taxon>Saprospirales</taxon>
        <taxon>Saprospiraceae</taxon>
        <taxon>Aureispira</taxon>
        <taxon>environmental samples</taxon>
    </lineage>
</organism>
<gene>
    <name evidence="18" type="ORF">HELGO_WM42492</name>
</gene>
<keyword evidence="10" id="KW-0472">Membrane</keyword>
<dbReference type="SMART" id="SM00387">
    <property type="entry name" value="HATPase_c"/>
    <property type="match status" value="1"/>
</dbReference>
<dbReference type="Gene3D" id="3.30.450.20">
    <property type="entry name" value="PAS domain"/>
    <property type="match status" value="3"/>
</dbReference>
<proteinExistence type="predicted"/>
<feature type="modified residue" description="4-aspartylphosphate" evidence="12">
    <location>
        <position position="696"/>
    </location>
</feature>
<evidence type="ECO:0000256" key="4">
    <source>
        <dbReference type="ARBA" id="ARBA00022553"/>
    </source>
</evidence>
<dbReference type="InterPro" id="IPR004358">
    <property type="entry name" value="Sig_transdc_His_kin-like_C"/>
</dbReference>
<dbReference type="SUPFAM" id="SSF47384">
    <property type="entry name" value="Homodimeric domain of signal transducing histidine kinase"/>
    <property type="match status" value="1"/>
</dbReference>
<dbReference type="SMART" id="SM00448">
    <property type="entry name" value="REC"/>
    <property type="match status" value="1"/>
</dbReference>
<dbReference type="Pfam" id="PF00989">
    <property type="entry name" value="PAS"/>
    <property type="match status" value="1"/>
</dbReference>
<dbReference type="PROSITE" id="PS50110">
    <property type="entry name" value="RESPONSE_REGULATORY"/>
    <property type="match status" value="1"/>
</dbReference>
<accession>A0A6S6TC18</accession>
<dbReference type="Pfam" id="PF00072">
    <property type="entry name" value="Response_reg"/>
    <property type="match status" value="1"/>
</dbReference>
<dbReference type="InterPro" id="IPR036097">
    <property type="entry name" value="HisK_dim/P_sf"/>
</dbReference>
<comment type="subcellular location">
    <subcellularLocation>
        <location evidence="2">Membrane</location>
    </subcellularLocation>
</comment>
<evidence type="ECO:0000259" key="15">
    <source>
        <dbReference type="PROSITE" id="PS50110"/>
    </source>
</evidence>
<dbReference type="InterPro" id="IPR001789">
    <property type="entry name" value="Sig_transdc_resp-reg_receiver"/>
</dbReference>
<dbReference type="InterPro" id="IPR013656">
    <property type="entry name" value="PAS_4"/>
</dbReference>
<dbReference type="GO" id="GO:0006355">
    <property type="term" value="P:regulation of DNA-templated transcription"/>
    <property type="evidence" value="ECO:0007669"/>
    <property type="project" value="InterPro"/>
</dbReference>
<dbReference type="GO" id="GO:0000155">
    <property type="term" value="F:phosphorelay sensor kinase activity"/>
    <property type="evidence" value="ECO:0007669"/>
    <property type="project" value="InterPro"/>
</dbReference>
<dbReference type="SMART" id="SM00086">
    <property type="entry name" value="PAC"/>
    <property type="match status" value="2"/>
</dbReference>
<dbReference type="InterPro" id="IPR003661">
    <property type="entry name" value="HisK_dim/P_dom"/>
</dbReference>
<dbReference type="GO" id="GO:0009927">
    <property type="term" value="F:histidine phosphotransfer kinase activity"/>
    <property type="evidence" value="ECO:0007669"/>
    <property type="project" value="TreeGrafter"/>
</dbReference>
<feature type="domain" description="PAC" evidence="17">
    <location>
        <begin position="200"/>
        <end position="256"/>
    </location>
</feature>
<dbReference type="FunFam" id="3.30.565.10:FF:000010">
    <property type="entry name" value="Sensor histidine kinase RcsC"/>
    <property type="match status" value="1"/>
</dbReference>
<dbReference type="Pfam" id="PF08447">
    <property type="entry name" value="PAS_3"/>
    <property type="match status" value="1"/>
</dbReference>
<keyword evidence="11" id="KW-0131">Cell cycle</keyword>
<dbReference type="AlphaFoldDB" id="A0A6S6TC18"/>
<name>A0A6S6TC18_9BACT</name>
<dbReference type="Gene3D" id="1.10.287.130">
    <property type="match status" value="1"/>
</dbReference>
<keyword evidence="9" id="KW-0902">Two-component regulatory system</keyword>
<keyword evidence="6" id="KW-0547">Nucleotide-binding</keyword>
<dbReference type="NCBIfam" id="TIGR00229">
    <property type="entry name" value="sensory_box"/>
    <property type="match status" value="3"/>
</dbReference>
<dbReference type="SUPFAM" id="SSF52172">
    <property type="entry name" value="CheY-like"/>
    <property type="match status" value="1"/>
</dbReference>
<feature type="domain" description="PAC" evidence="17">
    <location>
        <begin position="333"/>
        <end position="385"/>
    </location>
</feature>
<evidence type="ECO:0000256" key="12">
    <source>
        <dbReference type="PROSITE-ProRule" id="PRU00169"/>
    </source>
</evidence>
<evidence type="ECO:0000259" key="17">
    <source>
        <dbReference type="PROSITE" id="PS50113"/>
    </source>
</evidence>
<sequence>MFLSSLKRQNIKLYNEESDAMLVLGADHCIVEWNKRAVDLFGLETEAVLGKSLLDTIVPQKEWSSFQKEVEQVWSLEAKETTSVGFAFPLHKKNKAFLAYLHFLRIKIKKEVYFILYVRNLESNYIEEQYFEQFKLQIKRMPVGHIVWTPDFKVLTFNPAAEEIFGFSEEEMLGKHPYGKIVSLEGEKAVNAIWNRLLEGDVSANSINENLNKKGEKIICDWANTPLKNGEGEITHVLSMVTDITQQQEYETKLKISEERLALALQGSQDGMWDWDIVNDALYYSPHWEKMFGYETGTAPKSLETFQSRVHPSDLAGMFEEVSKYLNHEIATYNYEFRMFHCDGTMLWTKHRALAMFDEKGNATRMIGTTTNITTLKNSEKFLLKAKEEAEKANQLKSEFLANMSHEIRTPLNAILGFTEILSLEIENEQHKEYIGIISQAGKNLISLINDILDLSKIEVDKIEVTPEQINLKKLLEELYSLFKGTQKNKEIDFTLSISDALEETVFIDELRLKQVLYNLIGNAFKFTQKGRISLAASLSPDTQTLIFTISDTGIGIPRDQQELIFEPFRQQDAQSTRSYGGTGLGLSISKKLVQLMEGDIVLKSEPERGSIFIVSIPYVLTNKVHSGISPIALKELQLYDKNLNVLVVEDNRLNRMLIKKMLESIDKNIMVVEASNGLEALELLKQTKFDLIFMDLMMPQMDGYEANKRIKQHSDFSKIPVIAWTARGMLDEEEKILAEFDALLKKPSQIDELKEIIQRFVYKV</sequence>
<dbReference type="CDD" id="cd00082">
    <property type="entry name" value="HisKA"/>
    <property type="match status" value="1"/>
</dbReference>
<keyword evidence="7 18" id="KW-0418">Kinase</keyword>
<protein>
    <recommendedName>
        <fullName evidence="3">histidine kinase</fullName>
        <ecNumber evidence="3">2.7.13.3</ecNumber>
    </recommendedName>
</protein>
<dbReference type="InterPro" id="IPR013767">
    <property type="entry name" value="PAS_fold"/>
</dbReference>
<dbReference type="CDD" id="cd17546">
    <property type="entry name" value="REC_hyHK_CKI1_RcsC-like"/>
    <property type="match status" value="1"/>
</dbReference>
<evidence type="ECO:0000259" key="16">
    <source>
        <dbReference type="PROSITE" id="PS50112"/>
    </source>
</evidence>
<reference evidence="18" key="1">
    <citation type="submission" date="2020-01" db="EMBL/GenBank/DDBJ databases">
        <authorList>
            <person name="Meier V. D."/>
            <person name="Meier V D."/>
        </authorList>
    </citation>
    <scope>NUCLEOTIDE SEQUENCE</scope>
    <source>
        <strain evidence="18">HLG_WM_MAG_10</strain>
    </source>
</reference>
<dbReference type="InterPro" id="IPR013655">
    <property type="entry name" value="PAS_fold_3"/>
</dbReference>
<evidence type="ECO:0000256" key="11">
    <source>
        <dbReference type="ARBA" id="ARBA00023306"/>
    </source>
</evidence>
<dbReference type="CDD" id="cd00130">
    <property type="entry name" value="PAS"/>
    <property type="match status" value="3"/>
</dbReference>
<dbReference type="InterPro" id="IPR001610">
    <property type="entry name" value="PAC"/>
</dbReference>
<dbReference type="InterPro" id="IPR000700">
    <property type="entry name" value="PAS-assoc_C"/>
</dbReference>
<dbReference type="PROSITE" id="PS50112">
    <property type="entry name" value="PAS"/>
    <property type="match status" value="3"/>
</dbReference>
<dbReference type="GO" id="GO:0005524">
    <property type="term" value="F:ATP binding"/>
    <property type="evidence" value="ECO:0007669"/>
    <property type="project" value="UniProtKB-KW"/>
</dbReference>
<dbReference type="Gene3D" id="3.40.50.2300">
    <property type="match status" value="1"/>
</dbReference>
<feature type="domain" description="Response regulatory" evidence="15">
    <location>
        <begin position="645"/>
        <end position="762"/>
    </location>
</feature>
<dbReference type="InterPro" id="IPR005467">
    <property type="entry name" value="His_kinase_dom"/>
</dbReference>
<dbReference type="PROSITE" id="PS50113">
    <property type="entry name" value="PAC"/>
    <property type="match status" value="2"/>
</dbReference>
<feature type="coiled-coil region" evidence="13">
    <location>
        <begin position="376"/>
        <end position="403"/>
    </location>
</feature>
<evidence type="ECO:0000256" key="10">
    <source>
        <dbReference type="ARBA" id="ARBA00023136"/>
    </source>
</evidence>
<dbReference type="SUPFAM" id="SSF55874">
    <property type="entry name" value="ATPase domain of HSP90 chaperone/DNA topoisomerase II/histidine kinase"/>
    <property type="match status" value="1"/>
</dbReference>
<comment type="catalytic activity">
    <reaction evidence="1">
        <text>ATP + protein L-histidine = ADP + protein N-phospho-L-histidine.</text>
        <dbReference type="EC" id="2.7.13.3"/>
    </reaction>
</comment>
<evidence type="ECO:0000256" key="6">
    <source>
        <dbReference type="ARBA" id="ARBA00022741"/>
    </source>
</evidence>
<evidence type="ECO:0000256" key="8">
    <source>
        <dbReference type="ARBA" id="ARBA00022840"/>
    </source>
</evidence>
<dbReference type="SUPFAM" id="SSF55785">
    <property type="entry name" value="PYP-like sensor domain (PAS domain)"/>
    <property type="match status" value="3"/>
</dbReference>
<dbReference type="PRINTS" id="PR00344">
    <property type="entry name" value="BCTRLSENSOR"/>
</dbReference>
<dbReference type="InterPro" id="IPR011006">
    <property type="entry name" value="CheY-like_superfamily"/>
</dbReference>
<feature type="domain" description="PAS" evidence="16">
    <location>
        <begin position="6"/>
        <end position="77"/>
    </location>
</feature>
<feature type="domain" description="PAS" evidence="16">
    <location>
        <begin position="257"/>
        <end position="329"/>
    </location>
</feature>
<dbReference type="EMBL" id="CACVAQ010000242">
    <property type="protein sequence ID" value="CAA6816884.1"/>
    <property type="molecule type" value="Genomic_DNA"/>
</dbReference>
<keyword evidence="8" id="KW-0067">ATP-binding</keyword>
<dbReference type="InterPro" id="IPR036890">
    <property type="entry name" value="HATPase_C_sf"/>
</dbReference>
<dbReference type="InterPro" id="IPR035965">
    <property type="entry name" value="PAS-like_dom_sf"/>
</dbReference>
<keyword evidence="13" id="KW-0175">Coiled coil</keyword>
<dbReference type="InterPro" id="IPR003594">
    <property type="entry name" value="HATPase_dom"/>
</dbReference>
<evidence type="ECO:0000256" key="1">
    <source>
        <dbReference type="ARBA" id="ARBA00000085"/>
    </source>
</evidence>
<evidence type="ECO:0000256" key="7">
    <source>
        <dbReference type="ARBA" id="ARBA00022777"/>
    </source>
</evidence>
<keyword evidence="5" id="KW-0808">Transferase</keyword>
<dbReference type="Gene3D" id="3.30.565.10">
    <property type="entry name" value="Histidine kinase-like ATPase, C-terminal domain"/>
    <property type="match status" value="1"/>
</dbReference>
<dbReference type="PANTHER" id="PTHR43047">
    <property type="entry name" value="TWO-COMPONENT HISTIDINE PROTEIN KINASE"/>
    <property type="match status" value="1"/>
</dbReference>
<evidence type="ECO:0000256" key="13">
    <source>
        <dbReference type="SAM" id="Coils"/>
    </source>
</evidence>
<dbReference type="Pfam" id="PF00512">
    <property type="entry name" value="HisKA"/>
    <property type="match status" value="1"/>
</dbReference>
<dbReference type="PANTHER" id="PTHR43047:SF72">
    <property type="entry name" value="OSMOSENSING HISTIDINE PROTEIN KINASE SLN1"/>
    <property type="match status" value="1"/>
</dbReference>
<evidence type="ECO:0000256" key="9">
    <source>
        <dbReference type="ARBA" id="ARBA00023012"/>
    </source>
</evidence>
<dbReference type="PROSITE" id="PS50109">
    <property type="entry name" value="HIS_KIN"/>
    <property type="match status" value="1"/>
</dbReference>
<evidence type="ECO:0000259" key="14">
    <source>
        <dbReference type="PROSITE" id="PS50109"/>
    </source>
</evidence>
<dbReference type="GO" id="GO:0005886">
    <property type="term" value="C:plasma membrane"/>
    <property type="evidence" value="ECO:0007669"/>
    <property type="project" value="TreeGrafter"/>
</dbReference>
<feature type="domain" description="PAS" evidence="16">
    <location>
        <begin position="130"/>
        <end position="201"/>
    </location>
</feature>
<evidence type="ECO:0000256" key="2">
    <source>
        <dbReference type="ARBA" id="ARBA00004370"/>
    </source>
</evidence>
<evidence type="ECO:0000256" key="5">
    <source>
        <dbReference type="ARBA" id="ARBA00022679"/>
    </source>
</evidence>
<feature type="domain" description="Histidine kinase" evidence="14">
    <location>
        <begin position="403"/>
        <end position="621"/>
    </location>
</feature>